<comment type="caution">
    <text evidence="1">The sequence shown here is derived from an EMBL/GenBank/DDBJ whole genome shotgun (WGS) entry which is preliminary data.</text>
</comment>
<organism evidence="1 2">
    <name type="scientific">Camellia lanceoleosa</name>
    <dbReference type="NCBI Taxonomy" id="1840588"/>
    <lineage>
        <taxon>Eukaryota</taxon>
        <taxon>Viridiplantae</taxon>
        <taxon>Streptophyta</taxon>
        <taxon>Embryophyta</taxon>
        <taxon>Tracheophyta</taxon>
        <taxon>Spermatophyta</taxon>
        <taxon>Magnoliopsida</taxon>
        <taxon>eudicotyledons</taxon>
        <taxon>Gunneridae</taxon>
        <taxon>Pentapetalae</taxon>
        <taxon>asterids</taxon>
        <taxon>Ericales</taxon>
        <taxon>Theaceae</taxon>
        <taxon>Camellia</taxon>
    </lineage>
</organism>
<evidence type="ECO:0000313" key="1">
    <source>
        <dbReference type="EMBL" id="KAI8025400.1"/>
    </source>
</evidence>
<reference evidence="1 2" key="1">
    <citation type="journal article" date="2022" name="Plant J.">
        <title>Chromosome-level genome of Camellia lanceoleosa provides a valuable resource for understanding genome evolution and self-incompatibility.</title>
        <authorList>
            <person name="Gong W."/>
            <person name="Xiao S."/>
            <person name="Wang L."/>
            <person name="Liao Z."/>
            <person name="Chang Y."/>
            <person name="Mo W."/>
            <person name="Hu G."/>
            <person name="Li W."/>
            <person name="Zhao G."/>
            <person name="Zhu H."/>
            <person name="Hu X."/>
            <person name="Ji K."/>
            <person name="Xiang X."/>
            <person name="Song Q."/>
            <person name="Yuan D."/>
            <person name="Jin S."/>
            <person name="Zhang L."/>
        </authorList>
    </citation>
    <scope>NUCLEOTIDE SEQUENCE [LARGE SCALE GENOMIC DNA]</scope>
    <source>
        <strain evidence="1">SQ_2022a</strain>
    </source>
</reference>
<dbReference type="Proteomes" id="UP001060215">
    <property type="component" value="Chromosome 3"/>
</dbReference>
<protein>
    <submittedName>
        <fullName evidence="1">Serine carboxypeptidase-like 48</fullName>
    </submittedName>
</protein>
<name>A0ACC0IIW0_9ERIC</name>
<sequence length="128" mass="14557">MCFNWAGNSKWVHEMEWSSQKDFTAAPTVRFLVDGAETGLLKNHGPLTFLKVSLSLSLSLSLCLCVCVCVCVSLSLSLSLSCKLFNFGTFFQHFLTLAPKKFVFATLILNNRFIMLVTWFQWINQKLH</sequence>
<dbReference type="EMBL" id="CM045760">
    <property type="protein sequence ID" value="KAI8025400.1"/>
    <property type="molecule type" value="Genomic_DNA"/>
</dbReference>
<evidence type="ECO:0000313" key="2">
    <source>
        <dbReference type="Proteomes" id="UP001060215"/>
    </source>
</evidence>
<proteinExistence type="predicted"/>
<accession>A0ACC0IIW0</accession>
<gene>
    <name evidence="1" type="ORF">LOK49_LG02G03567</name>
</gene>
<keyword evidence="2" id="KW-1185">Reference proteome</keyword>